<dbReference type="KEGG" id="dax:FDQ92_04805"/>
<gene>
    <name evidence="4" type="ORF">FDQ92_04805</name>
</gene>
<protein>
    <submittedName>
        <fullName evidence="4">Alpha/beta fold hydrolase</fullName>
    </submittedName>
</protein>
<keyword evidence="4" id="KW-0378">Hydrolase</keyword>
<dbReference type="AlphaFoldDB" id="A0A4P8L1R5"/>
<proteinExistence type="predicted"/>
<reference evidence="4 5" key="1">
    <citation type="submission" date="2019-05" db="EMBL/GenBank/DDBJ databases">
        <title>The Complete Genome Sequence of the n-alkane-degrading Desulfoglaeba alkanexedens ALDC reveals multiple alkylsuccinate synthase gene clusters.</title>
        <authorList>
            <person name="Callaghan A.V."/>
            <person name="Davidova I.A."/>
            <person name="Duncan K.E."/>
            <person name="Morris B."/>
            <person name="McInerney M.J."/>
        </authorList>
    </citation>
    <scope>NUCLEOTIDE SEQUENCE [LARGE SCALE GENOMIC DNA]</scope>
    <source>
        <strain evidence="4 5">ALDC</strain>
    </source>
</reference>
<feature type="domain" description="AB hydrolase-1" evidence="3">
    <location>
        <begin position="89"/>
        <end position="200"/>
    </location>
</feature>
<evidence type="ECO:0000256" key="2">
    <source>
        <dbReference type="SAM" id="Phobius"/>
    </source>
</evidence>
<evidence type="ECO:0000256" key="1">
    <source>
        <dbReference type="SAM" id="MobiDB-lite"/>
    </source>
</evidence>
<reference evidence="4 5" key="2">
    <citation type="submission" date="2019-05" db="EMBL/GenBank/DDBJ databases">
        <authorList>
            <person name="Suflita J.M."/>
            <person name="Marks C.R."/>
        </authorList>
    </citation>
    <scope>NUCLEOTIDE SEQUENCE [LARGE SCALE GENOMIC DNA]</scope>
    <source>
        <strain evidence="4 5">ALDC</strain>
    </source>
</reference>
<dbReference type="PANTHER" id="PTHR37946:SF1">
    <property type="entry name" value="SLL1969 PROTEIN"/>
    <property type="match status" value="1"/>
</dbReference>
<keyword evidence="5" id="KW-1185">Reference proteome</keyword>
<dbReference type="Pfam" id="PF12697">
    <property type="entry name" value="Abhydrolase_6"/>
    <property type="match status" value="1"/>
</dbReference>
<dbReference type="OrthoDB" id="275181at2"/>
<dbReference type="InterPro" id="IPR029058">
    <property type="entry name" value="AB_hydrolase_fold"/>
</dbReference>
<dbReference type="RefSeq" id="WP_137423522.1">
    <property type="nucleotide sequence ID" value="NZ_CP040098.1"/>
</dbReference>
<keyword evidence="2" id="KW-0472">Membrane</keyword>
<dbReference type="SUPFAM" id="SSF53474">
    <property type="entry name" value="alpha/beta-Hydrolases"/>
    <property type="match status" value="1"/>
</dbReference>
<dbReference type="GO" id="GO:0016787">
    <property type="term" value="F:hydrolase activity"/>
    <property type="evidence" value="ECO:0007669"/>
    <property type="project" value="UniProtKB-KW"/>
</dbReference>
<dbReference type="Gene3D" id="3.40.50.1820">
    <property type="entry name" value="alpha/beta hydrolase"/>
    <property type="match status" value="1"/>
</dbReference>
<evidence type="ECO:0000313" key="4">
    <source>
        <dbReference type="EMBL" id="QCQ21553.1"/>
    </source>
</evidence>
<feature type="region of interest" description="Disordered" evidence="1">
    <location>
        <begin position="282"/>
        <end position="304"/>
    </location>
</feature>
<name>A0A4P8L1R5_9BACT</name>
<evidence type="ECO:0000313" key="5">
    <source>
        <dbReference type="Proteomes" id="UP000298602"/>
    </source>
</evidence>
<feature type="transmembrane region" description="Helical" evidence="2">
    <location>
        <begin position="52"/>
        <end position="72"/>
    </location>
</feature>
<feature type="compositionally biased region" description="Basic and acidic residues" evidence="1">
    <location>
        <begin position="293"/>
        <end position="304"/>
    </location>
</feature>
<dbReference type="PANTHER" id="PTHR37946">
    <property type="entry name" value="SLL1969 PROTEIN"/>
    <property type="match status" value="1"/>
</dbReference>
<evidence type="ECO:0000259" key="3">
    <source>
        <dbReference type="Pfam" id="PF12697"/>
    </source>
</evidence>
<dbReference type="Proteomes" id="UP000298602">
    <property type="component" value="Chromosome"/>
</dbReference>
<dbReference type="InterPro" id="IPR000073">
    <property type="entry name" value="AB_hydrolase_1"/>
</dbReference>
<dbReference type="EMBL" id="CP040098">
    <property type="protein sequence ID" value="QCQ21553.1"/>
    <property type="molecule type" value="Genomic_DNA"/>
</dbReference>
<sequence>MIAILTLVALIFLAVPAVTCAFFWYETANGPHLAILREVSRGRVKAWVFRGYLTSLFSLFLVIATFPMGVFANRRKAPLRGDDRPAPPVLLVHGVYHNSSAWFLLRIFLERAGFTRIRAWHYPSFRPSFDELAGRLVEEIRELARAFPGEKILLVGHSMGGLLIRAALSDPTVAAVAGAVVTLGTPHQGTKLAVFAVGRSARSLGYRCPLIEKIKTLPFPQELPRLALYSPVDDMVLPNSAGVPEGSSWPAEMTAPVGHLCLIYHPSILRRVVAFLKENSAAGEGKRQASGRSESEMRSEEVLP</sequence>
<accession>A0A4P8L1R5</accession>
<keyword evidence="2" id="KW-1133">Transmembrane helix</keyword>
<organism evidence="4 5">
    <name type="scientific">Desulfoglaeba alkanexedens ALDC</name>
    <dbReference type="NCBI Taxonomy" id="980445"/>
    <lineage>
        <taxon>Bacteria</taxon>
        <taxon>Pseudomonadati</taxon>
        <taxon>Thermodesulfobacteriota</taxon>
        <taxon>Syntrophobacteria</taxon>
        <taxon>Syntrophobacterales</taxon>
        <taxon>Syntrophobacteraceae</taxon>
        <taxon>Desulfoglaeba</taxon>
    </lineage>
</organism>
<keyword evidence="2" id="KW-0812">Transmembrane</keyword>